<evidence type="ECO:0008006" key="3">
    <source>
        <dbReference type="Google" id="ProtNLM"/>
    </source>
</evidence>
<name>A0A6I1FGL2_9BACI</name>
<dbReference type="AlphaFoldDB" id="A0A6I1FGL2"/>
<comment type="caution">
    <text evidence="1">The sequence shown here is derived from an EMBL/GenBank/DDBJ whole genome shotgun (WGS) entry which is preliminary data.</text>
</comment>
<organism evidence="1 2">
    <name type="scientific">Bacillus aerolatus</name>
    <dbReference type="NCBI Taxonomy" id="2653354"/>
    <lineage>
        <taxon>Bacteria</taxon>
        <taxon>Bacillati</taxon>
        <taxon>Bacillota</taxon>
        <taxon>Bacilli</taxon>
        <taxon>Bacillales</taxon>
        <taxon>Bacillaceae</taxon>
        <taxon>Bacillus</taxon>
    </lineage>
</organism>
<dbReference type="RefSeq" id="WP_152154243.1">
    <property type="nucleotide sequence ID" value="NZ_WEIO01000013.1"/>
</dbReference>
<accession>A0A6I1FGL2</accession>
<reference evidence="1 2" key="1">
    <citation type="submission" date="2019-10" db="EMBL/GenBank/DDBJ databases">
        <title>Bacillus aerolatum sp. nov., isolated from bioaerosol of sport playgrounds.</title>
        <authorList>
            <person name="Chen P."/>
            <person name="Zhang G."/>
        </authorList>
    </citation>
    <scope>NUCLEOTIDE SEQUENCE [LARGE SCALE GENOMIC DNA]</scope>
    <source>
        <strain evidence="1 2">CX253</strain>
    </source>
</reference>
<dbReference type="SUPFAM" id="SSF53335">
    <property type="entry name" value="S-adenosyl-L-methionine-dependent methyltransferases"/>
    <property type="match status" value="1"/>
</dbReference>
<proteinExistence type="predicted"/>
<evidence type="ECO:0000313" key="2">
    <source>
        <dbReference type="Proteomes" id="UP000429595"/>
    </source>
</evidence>
<dbReference type="InterPro" id="IPR029063">
    <property type="entry name" value="SAM-dependent_MTases_sf"/>
</dbReference>
<dbReference type="Proteomes" id="UP000429595">
    <property type="component" value="Unassembled WGS sequence"/>
</dbReference>
<protein>
    <recommendedName>
        <fullName evidence="3">Methyltransferase</fullName>
    </recommendedName>
</protein>
<evidence type="ECO:0000313" key="1">
    <source>
        <dbReference type="EMBL" id="KAB7704464.1"/>
    </source>
</evidence>
<sequence length="78" mass="8771">MTGHRFNPEKADLLIDPKREKLISPSQMAEILDIQPHDTIADLGAGNGFFALPFKVRENCFAFTLLIKSFLDPSIKLK</sequence>
<gene>
    <name evidence="1" type="ORF">F9802_17395</name>
</gene>
<keyword evidence="2" id="KW-1185">Reference proteome</keyword>
<dbReference type="Gene3D" id="3.40.50.150">
    <property type="entry name" value="Vaccinia Virus protein VP39"/>
    <property type="match status" value="1"/>
</dbReference>
<dbReference type="EMBL" id="WEIO01000013">
    <property type="protein sequence ID" value="KAB7704464.1"/>
    <property type="molecule type" value="Genomic_DNA"/>
</dbReference>